<dbReference type="AlphaFoldDB" id="A0A1C7NPQ6"/>
<dbReference type="OrthoDB" id="3691720at2759"/>
<keyword evidence="1" id="KW-0547">Nucleotide-binding</keyword>
<dbReference type="GO" id="GO:0043139">
    <property type="term" value="F:5'-3' DNA helicase activity"/>
    <property type="evidence" value="ECO:0007669"/>
    <property type="project" value="UniProtKB-EC"/>
</dbReference>
<evidence type="ECO:0000256" key="1">
    <source>
        <dbReference type="RuleBase" id="RU363044"/>
    </source>
</evidence>
<sequence>NALCNYFRSQEEIVLCVASSGIASLLLSGGCTSHFRFKMPIAINETSFCYITKKGHLADLLRSITLIIWDEVPMQNKLCFGAVDRSLKDICSSDKLLGSIPVVLGEDFVQIPPVIRNVEKLISKIHPKQDLDRSLENPHFFFKSAVLTTQNSVVDSLNEMVLDLMPRDSITLLSADTADTSEQENDEIHRLAPEYLQTLNPPSFPPAKLTLKKGCIVMFLRNLNSQKGLFSVLHEDGSGNKQIEVIPRVQLSILEDEYPFILTRKQFPVRLSFAMTINKVQGQSLENVGIDLRNPTFTHRQLYVALSRSTNLKGIRILHQPNSDNTNYSKIENIIYPELLLN</sequence>
<dbReference type="Pfam" id="PF05970">
    <property type="entry name" value="PIF1"/>
    <property type="match status" value="1"/>
</dbReference>
<dbReference type="EMBL" id="LUGH01000049">
    <property type="protein sequence ID" value="OBZ90426.1"/>
    <property type="molecule type" value="Genomic_DNA"/>
</dbReference>
<dbReference type="Pfam" id="PF21530">
    <property type="entry name" value="Pif1_2B_dom"/>
    <property type="match status" value="1"/>
</dbReference>
<dbReference type="GO" id="GO:0016887">
    <property type="term" value="F:ATP hydrolysis activity"/>
    <property type="evidence" value="ECO:0007669"/>
    <property type="project" value="RHEA"/>
</dbReference>
<dbReference type="Gene3D" id="3.40.50.300">
    <property type="entry name" value="P-loop containing nucleotide triphosphate hydrolases"/>
    <property type="match status" value="2"/>
</dbReference>
<organism evidence="4 5">
    <name type="scientific">Choanephora cucurbitarum</name>
    <dbReference type="NCBI Taxonomy" id="101091"/>
    <lineage>
        <taxon>Eukaryota</taxon>
        <taxon>Fungi</taxon>
        <taxon>Fungi incertae sedis</taxon>
        <taxon>Mucoromycota</taxon>
        <taxon>Mucoromycotina</taxon>
        <taxon>Mucoromycetes</taxon>
        <taxon>Mucorales</taxon>
        <taxon>Mucorineae</taxon>
        <taxon>Choanephoraceae</taxon>
        <taxon>Choanephoroideae</taxon>
        <taxon>Choanephora</taxon>
    </lineage>
</organism>
<comment type="caution">
    <text evidence="4">The sequence shown here is derived from an EMBL/GenBank/DDBJ whole genome shotgun (WGS) entry which is preliminary data.</text>
</comment>
<dbReference type="InterPro" id="IPR010285">
    <property type="entry name" value="DNA_helicase_pif1-like_DEAD"/>
</dbReference>
<dbReference type="InterPro" id="IPR049163">
    <property type="entry name" value="Pif1-like_2B_dom"/>
</dbReference>
<dbReference type="Proteomes" id="UP000093000">
    <property type="component" value="Unassembled WGS sequence"/>
</dbReference>
<keyword evidence="1" id="KW-0227">DNA damage</keyword>
<comment type="similarity">
    <text evidence="1">Belongs to the helicase family.</text>
</comment>
<accession>A0A1C7NPQ6</accession>
<proteinExistence type="inferred from homology"/>
<protein>
    <recommendedName>
        <fullName evidence="1">ATP-dependent DNA helicase</fullName>
        <ecNumber evidence="1">5.6.2.3</ecNumber>
    </recommendedName>
</protein>
<dbReference type="GO" id="GO:0006281">
    <property type="term" value="P:DNA repair"/>
    <property type="evidence" value="ECO:0007669"/>
    <property type="project" value="UniProtKB-KW"/>
</dbReference>
<feature type="domain" description="DNA helicase Pif1-like 2B" evidence="3">
    <location>
        <begin position="194"/>
        <end position="229"/>
    </location>
</feature>
<evidence type="ECO:0000313" key="4">
    <source>
        <dbReference type="EMBL" id="OBZ90426.1"/>
    </source>
</evidence>
<dbReference type="PANTHER" id="PTHR10492">
    <property type="match status" value="1"/>
</dbReference>
<evidence type="ECO:0000259" key="2">
    <source>
        <dbReference type="Pfam" id="PF05970"/>
    </source>
</evidence>
<evidence type="ECO:0000313" key="5">
    <source>
        <dbReference type="Proteomes" id="UP000093000"/>
    </source>
</evidence>
<feature type="non-terminal residue" evidence="4">
    <location>
        <position position="1"/>
    </location>
</feature>
<keyword evidence="5" id="KW-1185">Reference proteome</keyword>
<feature type="domain" description="DNA helicase Pif1-like DEAD-box helicase" evidence="2">
    <location>
        <begin position="2"/>
        <end position="120"/>
    </location>
</feature>
<dbReference type="STRING" id="101091.A0A1C7NPQ6"/>
<reference evidence="4 5" key="1">
    <citation type="submission" date="2016-03" db="EMBL/GenBank/DDBJ databases">
        <title>Choanephora cucurbitarum.</title>
        <authorList>
            <person name="Min B."/>
            <person name="Park H."/>
            <person name="Park J.-H."/>
            <person name="Shin H.-D."/>
            <person name="Choi I.-G."/>
        </authorList>
    </citation>
    <scope>NUCLEOTIDE SEQUENCE [LARGE SCALE GENOMIC DNA]</scope>
    <source>
        <strain evidence="4 5">KUS-F28377</strain>
    </source>
</reference>
<gene>
    <name evidence="4" type="primary">pif1_1</name>
    <name evidence="4" type="ORF">A0J61_01527</name>
</gene>
<evidence type="ECO:0000259" key="3">
    <source>
        <dbReference type="Pfam" id="PF21530"/>
    </source>
</evidence>
<keyword evidence="1" id="KW-0234">DNA repair</keyword>
<dbReference type="PANTHER" id="PTHR10492:SF95">
    <property type="entry name" value="HELITRON HELICASE-LIKE DOMAIN-CONTAINING PROTEIN"/>
    <property type="match status" value="1"/>
</dbReference>
<dbReference type="CDD" id="cd18809">
    <property type="entry name" value="SF1_C_RecD"/>
    <property type="match status" value="1"/>
</dbReference>
<dbReference type="InParanoid" id="A0A1C7NPQ6"/>
<name>A0A1C7NPQ6_9FUNG</name>
<dbReference type="InterPro" id="IPR027417">
    <property type="entry name" value="P-loop_NTPase"/>
</dbReference>
<dbReference type="SUPFAM" id="SSF52540">
    <property type="entry name" value="P-loop containing nucleoside triphosphate hydrolases"/>
    <property type="match status" value="1"/>
</dbReference>
<dbReference type="GO" id="GO:0000723">
    <property type="term" value="P:telomere maintenance"/>
    <property type="evidence" value="ECO:0007669"/>
    <property type="project" value="InterPro"/>
</dbReference>
<comment type="cofactor">
    <cofactor evidence="1">
        <name>Mg(2+)</name>
        <dbReference type="ChEBI" id="CHEBI:18420"/>
    </cofactor>
</comment>
<keyword evidence="1" id="KW-0378">Hydrolase</keyword>
<keyword evidence="1 4" id="KW-0347">Helicase</keyword>
<keyword evidence="1" id="KW-0233">DNA recombination</keyword>
<keyword evidence="1" id="KW-0067">ATP-binding</keyword>
<dbReference type="GO" id="GO:0005524">
    <property type="term" value="F:ATP binding"/>
    <property type="evidence" value="ECO:0007669"/>
    <property type="project" value="UniProtKB-KW"/>
</dbReference>
<dbReference type="EC" id="5.6.2.3" evidence="1"/>
<dbReference type="GO" id="GO:0006310">
    <property type="term" value="P:DNA recombination"/>
    <property type="evidence" value="ECO:0007669"/>
    <property type="project" value="UniProtKB-KW"/>
</dbReference>
<comment type="catalytic activity">
    <reaction evidence="1">
        <text>ATP + H2O = ADP + phosphate + H(+)</text>
        <dbReference type="Rhea" id="RHEA:13065"/>
        <dbReference type="ChEBI" id="CHEBI:15377"/>
        <dbReference type="ChEBI" id="CHEBI:15378"/>
        <dbReference type="ChEBI" id="CHEBI:30616"/>
        <dbReference type="ChEBI" id="CHEBI:43474"/>
        <dbReference type="ChEBI" id="CHEBI:456216"/>
        <dbReference type="EC" id="5.6.2.3"/>
    </reaction>
</comment>